<protein>
    <submittedName>
        <fullName evidence="2">Uncharacterized protein</fullName>
    </submittedName>
</protein>
<accession>A0A1Y1V0U4</accession>
<dbReference type="EMBL" id="MCFH01000043">
    <property type="protein sequence ID" value="ORX44827.1"/>
    <property type="molecule type" value="Genomic_DNA"/>
</dbReference>
<dbReference type="OrthoDB" id="10612366at2759"/>
<feature type="compositionally biased region" description="Polar residues" evidence="1">
    <location>
        <begin position="7"/>
        <end position="24"/>
    </location>
</feature>
<dbReference type="AlphaFoldDB" id="A0A1Y1V0U4"/>
<gene>
    <name evidence="2" type="ORF">BCR36DRAFT_414799</name>
</gene>
<feature type="compositionally biased region" description="Polar residues" evidence="1">
    <location>
        <begin position="67"/>
        <end position="81"/>
    </location>
</feature>
<name>A0A1Y1V0U4_9FUNG</name>
<evidence type="ECO:0000256" key="1">
    <source>
        <dbReference type="SAM" id="MobiDB-lite"/>
    </source>
</evidence>
<feature type="region of interest" description="Disordered" evidence="1">
    <location>
        <begin position="1"/>
        <end position="24"/>
    </location>
</feature>
<reference evidence="2 3" key="2">
    <citation type="submission" date="2016-08" db="EMBL/GenBank/DDBJ databases">
        <title>Pervasive Adenine N6-methylation of Active Genes in Fungi.</title>
        <authorList>
            <consortium name="DOE Joint Genome Institute"/>
            <person name="Mondo S.J."/>
            <person name="Dannebaum R.O."/>
            <person name="Kuo R.C."/>
            <person name="Labutti K."/>
            <person name="Haridas S."/>
            <person name="Kuo A."/>
            <person name="Salamov A."/>
            <person name="Ahrendt S.R."/>
            <person name="Lipzen A."/>
            <person name="Sullivan W."/>
            <person name="Andreopoulos W.B."/>
            <person name="Clum A."/>
            <person name="Lindquist E."/>
            <person name="Daum C."/>
            <person name="Ramamoorthy G.K."/>
            <person name="Gryganskyi A."/>
            <person name="Culley D."/>
            <person name="Magnuson J.K."/>
            <person name="James T.Y."/>
            <person name="O'Malley M.A."/>
            <person name="Stajich J.E."/>
            <person name="Spatafora J.W."/>
            <person name="Visel A."/>
            <person name="Grigoriev I.V."/>
        </authorList>
    </citation>
    <scope>NUCLEOTIDE SEQUENCE [LARGE SCALE GENOMIC DNA]</scope>
    <source>
        <strain evidence="3">finn</strain>
    </source>
</reference>
<organism evidence="2 3">
    <name type="scientific">Piromyces finnis</name>
    <dbReference type="NCBI Taxonomy" id="1754191"/>
    <lineage>
        <taxon>Eukaryota</taxon>
        <taxon>Fungi</taxon>
        <taxon>Fungi incertae sedis</taxon>
        <taxon>Chytridiomycota</taxon>
        <taxon>Chytridiomycota incertae sedis</taxon>
        <taxon>Neocallimastigomycetes</taxon>
        <taxon>Neocallimastigales</taxon>
        <taxon>Neocallimastigaceae</taxon>
        <taxon>Piromyces</taxon>
    </lineage>
</organism>
<feature type="compositionally biased region" description="Low complexity" evidence="1">
    <location>
        <begin position="86"/>
        <end position="100"/>
    </location>
</feature>
<keyword evidence="3" id="KW-1185">Reference proteome</keyword>
<evidence type="ECO:0000313" key="3">
    <source>
        <dbReference type="Proteomes" id="UP000193719"/>
    </source>
</evidence>
<feature type="region of interest" description="Disordered" evidence="1">
    <location>
        <begin position="63"/>
        <end position="100"/>
    </location>
</feature>
<dbReference type="Proteomes" id="UP000193719">
    <property type="component" value="Unassembled WGS sequence"/>
</dbReference>
<evidence type="ECO:0000313" key="2">
    <source>
        <dbReference type="EMBL" id="ORX44827.1"/>
    </source>
</evidence>
<reference evidence="2 3" key="1">
    <citation type="submission" date="2016-08" db="EMBL/GenBank/DDBJ databases">
        <title>Genomes of anaerobic fungi encode conserved fungal cellulosomes for biomass hydrolysis.</title>
        <authorList>
            <consortium name="DOE Joint Genome Institute"/>
            <person name="Haitjema C.H."/>
            <person name="Gilmore S.P."/>
            <person name="Henske J.K."/>
            <person name="Solomon K.V."/>
            <person name="De Groot R."/>
            <person name="Kuo A."/>
            <person name="Mondo S.J."/>
            <person name="Salamov A.A."/>
            <person name="Labutti K."/>
            <person name="Zhao Z."/>
            <person name="Chiniquy J."/>
            <person name="Barry K."/>
            <person name="Brewer H.M."/>
            <person name="Purvine S.O."/>
            <person name="Wright A.T."/>
            <person name="Boxma B."/>
            <person name="Van Alen T."/>
            <person name="Hackstein J.H."/>
            <person name="Baker S.E."/>
            <person name="Grigoriev I.V."/>
            <person name="O'Malley M.A."/>
        </authorList>
    </citation>
    <scope>NUCLEOTIDE SEQUENCE [LARGE SCALE GENOMIC DNA]</scope>
    <source>
        <strain evidence="3">finn</strain>
    </source>
</reference>
<proteinExistence type="predicted"/>
<sequence>MSKKKSSTNNLNIECSDSSNLNNKTLQDKSTQTEFLDEKVFVNKNTQTEILYNKILNNGEIKENEKSNNQTKSTFTDNISRNEVKNQNNNNDCNDTNNQNRTKKSNIEIITDHIYNILKRCIDNEEKSRYNGNMSEIKKEYITVNDTTEPIPGVIQLENTYDKKRYKNEYISVSYHFDPISKDSLSYSSKFYYIKHMRLYLFNNIVCTINKHYNKNSYYNDYYDSSSDLNEYDILYKLNNNCRSLFNNYYNSAHEFIRDLDMINKNLKSHNIEIDDITIKYLKSTDYIYNLLINNDLPNGKEAGDSNVLLKLFLYAQTFFPMADDPSDFCVENAHIIPDKNDYMVLNPNPNVKEYTLFPTECTEPDGRYSALQSIKAYFCDVETFLRIYLNDESLDYRIREKSSWVKSAAIVPIKFNEMNNYDIGWWTIAHLQYPFCTMFHKATIYQGKVPCQLAPDTVGAYTTPSNFTYIHGSRDKVLYVFIDINSTHYVNINKINFDIGYDPCINIDIIKNSLIDGESVDILPSLKSLIPLSSSKMSQAFMSIEKLINFWYRYNGSKRAYDEAFLIASDIFNVYPIGSIWQGNNYLNRWWFPSESNIDVDMSGTLKETCNSFPLNYNQFTTASGRTSGTGTTYTISDVKPLITIFVYSGLCEFNNRINNDYIRYIRCSDILIKQSRLNKIIALTMDYYSQLNSLPYWGFYANFDYIYSNMSSQNLKNLIKPFLKIFSILFPNTTFEIYEPTKIRNFNIPKTIPVELLHTTPMARIDSEWAEIFEINEIPQSTYDIVDFIEELKDNKSGESISTDYTLSNFNNVEKLIQRSYSDKLVIFMRRGGFSKNWNNRDTLFYSMCCYPPEDRCRYTIYTSYENNYIYIISNPTVASITVNNPFLCEGQKLLCKDGHYSYCNGKISVYPRSAIPLCLFSYYPVKIDFYGLRNFISPGNWYIYTPKYNDFDIDKFV</sequence>
<comment type="caution">
    <text evidence="2">The sequence shown here is derived from an EMBL/GenBank/DDBJ whole genome shotgun (WGS) entry which is preliminary data.</text>
</comment>